<dbReference type="AlphaFoldDB" id="A0A3M8DX77"/>
<dbReference type="SMART" id="SM00382">
    <property type="entry name" value="AAA"/>
    <property type="match status" value="1"/>
</dbReference>
<dbReference type="PROSITE" id="PS50893">
    <property type="entry name" value="ABC_TRANSPORTER_2"/>
    <property type="match status" value="1"/>
</dbReference>
<evidence type="ECO:0000313" key="7">
    <source>
        <dbReference type="Proteomes" id="UP000271031"/>
    </source>
</evidence>
<name>A0A3M8DX77_9BACL</name>
<protein>
    <submittedName>
        <fullName evidence="6">ATP-binding cassette domain-containing protein</fullName>
    </submittedName>
</protein>
<evidence type="ECO:0000256" key="2">
    <source>
        <dbReference type="ARBA" id="ARBA00022448"/>
    </source>
</evidence>
<dbReference type="Pfam" id="PF00005">
    <property type="entry name" value="ABC_tran"/>
    <property type="match status" value="1"/>
</dbReference>
<evidence type="ECO:0000256" key="3">
    <source>
        <dbReference type="ARBA" id="ARBA00022741"/>
    </source>
</evidence>
<evidence type="ECO:0000256" key="1">
    <source>
        <dbReference type="ARBA" id="ARBA00005417"/>
    </source>
</evidence>
<dbReference type="PANTHER" id="PTHR42711:SF5">
    <property type="entry name" value="ABC TRANSPORTER ATP-BINDING PROTEIN NATA"/>
    <property type="match status" value="1"/>
</dbReference>
<dbReference type="GO" id="GO:0005524">
    <property type="term" value="F:ATP binding"/>
    <property type="evidence" value="ECO:0007669"/>
    <property type="project" value="UniProtKB-KW"/>
</dbReference>
<dbReference type="Gene3D" id="3.40.50.300">
    <property type="entry name" value="P-loop containing nucleotide triphosphate hydrolases"/>
    <property type="match status" value="1"/>
</dbReference>
<keyword evidence="3" id="KW-0547">Nucleotide-binding</keyword>
<dbReference type="Proteomes" id="UP000271031">
    <property type="component" value="Unassembled WGS sequence"/>
</dbReference>
<keyword evidence="7" id="KW-1185">Reference proteome</keyword>
<dbReference type="InterPro" id="IPR003593">
    <property type="entry name" value="AAA+_ATPase"/>
</dbReference>
<dbReference type="InterPro" id="IPR050763">
    <property type="entry name" value="ABC_transporter_ATP-binding"/>
</dbReference>
<comment type="caution">
    <text evidence="6">The sequence shown here is derived from an EMBL/GenBank/DDBJ whole genome shotgun (WGS) entry which is preliminary data.</text>
</comment>
<reference evidence="6 7" key="1">
    <citation type="submission" date="2018-10" db="EMBL/GenBank/DDBJ databases">
        <title>Phylogenomics of Brevibacillus.</title>
        <authorList>
            <person name="Dunlap C."/>
        </authorList>
    </citation>
    <scope>NUCLEOTIDE SEQUENCE [LARGE SCALE GENOMIC DNA]</scope>
    <source>
        <strain evidence="6 7">JCM 15716</strain>
    </source>
</reference>
<dbReference type="InterPro" id="IPR027417">
    <property type="entry name" value="P-loop_NTPase"/>
</dbReference>
<feature type="domain" description="ABC transporter" evidence="5">
    <location>
        <begin position="2"/>
        <end position="233"/>
    </location>
</feature>
<dbReference type="SUPFAM" id="SSF52540">
    <property type="entry name" value="P-loop containing nucleoside triphosphate hydrolases"/>
    <property type="match status" value="1"/>
</dbReference>
<comment type="similarity">
    <text evidence="1">Belongs to the ABC transporter superfamily.</text>
</comment>
<organism evidence="6 7">
    <name type="scientific">Brevibacillus fluminis</name>
    <dbReference type="NCBI Taxonomy" id="511487"/>
    <lineage>
        <taxon>Bacteria</taxon>
        <taxon>Bacillati</taxon>
        <taxon>Bacillota</taxon>
        <taxon>Bacilli</taxon>
        <taxon>Bacillales</taxon>
        <taxon>Paenibacillaceae</taxon>
        <taxon>Brevibacillus</taxon>
    </lineage>
</organism>
<dbReference type="OrthoDB" id="9804819at2"/>
<accession>A0A3M8DX77</accession>
<keyword evidence="2" id="KW-0813">Transport</keyword>
<dbReference type="GO" id="GO:0016887">
    <property type="term" value="F:ATP hydrolysis activity"/>
    <property type="evidence" value="ECO:0007669"/>
    <property type="project" value="InterPro"/>
</dbReference>
<evidence type="ECO:0000313" key="6">
    <source>
        <dbReference type="EMBL" id="RNB92534.1"/>
    </source>
</evidence>
<dbReference type="RefSeq" id="WP_122916239.1">
    <property type="nucleotide sequence ID" value="NZ_RHHQ01000003.1"/>
</dbReference>
<evidence type="ECO:0000259" key="5">
    <source>
        <dbReference type="PROSITE" id="PS50893"/>
    </source>
</evidence>
<sequence length="244" mass="26834">MIEVVEASKRFGTLEAVSQLSFTVNPGEVVGLLGENGAGKTTTMRLISGILQPSDGEIRIGGILTSTEPLAARKQVGLLFGGDVGLYGRLTAWENIAYFGRLYGMAERQLRERIAQASEKLGMESYVRKRVAGFSRGMRQKVAIARALVHDPPVVLLDEPTTGLDVSGALVFRELIAQLRQEGKAILFSIHNMSEVKKLCDRVVIMHKGRIRFQGTIEEWRAPYDSDDPTDWFLPVIQGGGCDE</sequence>
<dbReference type="EMBL" id="RHHQ01000003">
    <property type="protein sequence ID" value="RNB92534.1"/>
    <property type="molecule type" value="Genomic_DNA"/>
</dbReference>
<dbReference type="PANTHER" id="PTHR42711">
    <property type="entry name" value="ABC TRANSPORTER ATP-BINDING PROTEIN"/>
    <property type="match status" value="1"/>
</dbReference>
<dbReference type="InterPro" id="IPR003439">
    <property type="entry name" value="ABC_transporter-like_ATP-bd"/>
</dbReference>
<evidence type="ECO:0000256" key="4">
    <source>
        <dbReference type="ARBA" id="ARBA00022840"/>
    </source>
</evidence>
<proteinExistence type="inferred from homology"/>
<keyword evidence="4 6" id="KW-0067">ATP-binding</keyword>
<gene>
    <name evidence="6" type="ORF">EDM56_02235</name>
</gene>